<dbReference type="Proteomes" id="UP000320948">
    <property type="component" value="Unassembled WGS sequence"/>
</dbReference>
<sequence length="493" mass="54267">MPAEASTLQTLEDLGDTYRYGFVTEIESDTIPAGLTEDTVHFISAKKGEPQWLLDWRLKALKRWQNMTLPHWQKPEIPAIDYQAISYYSAPKSLAEKPKSLDDIDPELRRTYEKLGIPLAEQEILAGVERPAGSKPVAVDAVFDSVSVATTFREELKKAGVIFCPISEAVREYPELVQKYLGSVVPQGDNFFAALNSAVFTDGSFVYIPEGVNCPMELSTYFRINERNTGQFERTLIIAEKGSYVSYLEGCTAPQRDENQLHAAVVELVAMEGAEIKYSTVQNWYPGDAEGKGGIYNFVTKRGACRGANSKISWTQVETGSAITWKYPSCILEGDNSVGEFYSVALTRMKQQADTGTKMFHIGKNTKSVIISKGISADQGDNMYRGLVTIGPKATGSRNFTQCDSLLIGDQCGAHTVPYIEVKNASSTVEHEATTSKISDDQLFYCAQRGLSEQDAVSMIVNGFAKEVLQHLPMEFAVEAQKLLGISLEGSVG</sequence>
<organism evidence="4 5">
    <name type="scientific">Blastochloris viridis</name>
    <name type="common">Rhodopseudomonas viridis</name>
    <dbReference type="NCBI Taxonomy" id="1079"/>
    <lineage>
        <taxon>Bacteria</taxon>
        <taxon>Pseudomonadati</taxon>
        <taxon>Pseudomonadota</taxon>
        <taxon>Alphaproteobacteria</taxon>
        <taxon>Hyphomicrobiales</taxon>
        <taxon>Blastochloridaceae</taxon>
        <taxon>Blastochloris</taxon>
    </lineage>
</organism>
<evidence type="ECO:0000313" key="5">
    <source>
        <dbReference type="Proteomes" id="UP000320948"/>
    </source>
</evidence>
<dbReference type="AlphaFoldDB" id="A0A6N4RCM5"/>
<dbReference type="Pfam" id="PF01458">
    <property type="entry name" value="SUFBD_core"/>
    <property type="match status" value="1"/>
</dbReference>
<dbReference type="EMBL" id="VAFM01000002">
    <property type="protein sequence ID" value="TKW60830.1"/>
    <property type="molecule type" value="Genomic_DNA"/>
</dbReference>
<comment type="similarity">
    <text evidence="1">Belongs to the iron-sulfur cluster assembly SufBD family.</text>
</comment>
<reference evidence="4 5" key="1">
    <citation type="journal article" date="2017" name="Nat. Commun.">
        <title>In situ click chemistry generation of cyclooxygenase-2 inhibitors.</title>
        <authorList>
            <person name="Bhardwaj A."/>
            <person name="Kaur J."/>
            <person name="Wuest M."/>
            <person name="Wuest F."/>
        </authorList>
    </citation>
    <scope>NUCLEOTIDE SEQUENCE [LARGE SCALE GENOMIC DNA]</scope>
    <source>
        <strain evidence="4">S2_018_000_R2_106</strain>
    </source>
</reference>
<dbReference type="InterPro" id="IPR010231">
    <property type="entry name" value="SUF_FeS_clus_asmbl_SufB"/>
</dbReference>
<dbReference type="Pfam" id="PF19295">
    <property type="entry name" value="SufBD_N"/>
    <property type="match status" value="1"/>
</dbReference>
<feature type="domain" description="SUF system FeS cluster assembly SufBD core" evidence="2">
    <location>
        <begin position="222"/>
        <end position="464"/>
    </location>
</feature>
<protein>
    <submittedName>
        <fullName evidence="4">Fe-S cluster assembly protein SufB</fullName>
    </submittedName>
</protein>
<dbReference type="NCBIfam" id="TIGR01980">
    <property type="entry name" value="sufB"/>
    <property type="match status" value="1"/>
</dbReference>
<name>A0A6N4RCM5_BLAVI</name>
<evidence type="ECO:0000313" key="4">
    <source>
        <dbReference type="EMBL" id="TKW60830.1"/>
    </source>
</evidence>
<dbReference type="NCBIfam" id="NF008773">
    <property type="entry name" value="PRK11814.1"/>
    <property type="match status" value="1"/>
</dbReference>
<gene>
    <name evidence="4" type="primary">sufB</name>
    <name evidence="4" type="ORF">DI628_08045</name>
</gene>
<dbReference type="InterPro" id="IPR045595">
    <property type="entry name" value="SufBD_N"/>
</dbReference>
<evidence type="ECO:0000259" key="2">
    <source>
        <dbReference type="Pfam" id="PF01458"/>
    </source>
</evidence>
<accession>A0A6N4RCM5</accession>
<feature type="domain" description="SUF system FeS cluster assembly SufBD N-terminal" evidence="3">
    <location>
        <begin position="157"/>
        <end position="213"/>
    </location>
</feature>
<dbReference type="PANTHER" id="PTHR30508:SF1">
    <property type="entry name" value="UPF0051 PROTEIN ABCI8, CHLOROPLASTIC-RELATED"/>
    <property type="match status" value="1"/>
</dbReference>
<dbReference type="GO" id="GO:0016226">
    <property type="term" value="P:iron-sulfur cluster assembly"/>
    <property type="evidence" value="ECO:0007669"/>
    <property type="project" value="InterPro"/>
</dbReference>
<dbReference type="InterPro" id="IPR037284">
    <property type="entry name" value="SUF_FeS_clus_asmbl_SufBD_sf"/>
</dbReference>
<comment type="caution">
    <text evidence="4">The sequence shown here is derived from an EMBL/GenBank/DDBJ whole genome shotgun (WGS) entry which is preliminary data.</text>
</comment>
<proteinExistence type="inferred from homology"/>
<evidence type="ECO:0000256" key="1">
    <source>
        <dbReference type="ARBA" id="ARBA00043967"/>
    </source>
</evidence>
<evidence type="ECO:0000259" key="3">
    <source>
        <dbReference type="Pfam" id="PF19295"/>
    </source>
</evidence>
<dbReference type="InterPro" id="IPR000825">
    <property type="entry name" value="SUF_FeS_clus_asmbl_SufBD_core"/>
</dbReference>
<dbReference type="PANTHER" id="PTHR30508">
    <property type="entry name" value="FES CLUSTER ASSEMBLY PROTEIN SUF"/>
    <property type="match status" value="1"/>
</dbReference>
<dbReference type="SUPFAM" id="SSF101960">
    <property type="entry name" value="Stabilizer of iron transporter SufD"/>
    <property type="match status" value="1"/>
</dbReference>
<dbReference type="InterPro" id="IPR055346">
    <property type="entry name" value="Fe-S_cluster_assembly_SufBD"/>
</dbReference>